<reference evidence="6 7" key="1">
    <citation type="submission" date="2018-06" db="EMBL/GenBank/DDBJ databases">
        <authorList>
            <consortium name="Pathogen Informatics"/>
            <person name="Doyle S."/>
        </authorList>
    </citation>
    <scope>NUCLEOTIDE SEQUENCE [LARGE SCALE GENOMIC DNA]</scope>
    <source>
        <strain evidence="6 7">NCTC10821</strain>
    </source>
</reference>
<feature type="compositionally biased region" description="Low complexity" evidence="3">
    <location>
        <begin position="51"/>
        <end position="60"/>
    </location>
</feature>
<dbReference type="SUPFAM" id="SSF47413">
    <property type="entry name" value="lambda repressor-like DNA-binding domains"/>
    <property type="match status" value="1"/>
</dbReference>
<proteinExistence type="predicted"/>
<dbReference type="Gene3D" id="1.10.357.10">
    <property type="entry name" value="Tetracycline Repressor, domain 2"/>
    <property type="match status" value="1"/>
</dbReference>
<dbReference type="InterPro" id="IPR001387">
    <property type="entry name" value="Cro/C1-type_HTH"/>
</dbReference>
<evidence type="ECO:0000256" key="1">
    <source>
        <dbReference type="ARBA" id="ARBA00023125"/>
    </source>
</evidence>
<evidence type="ECO:0000259" key="4">
    <source>
        <dbReference type="PROSITE" id="PS50943"/>
    </source>
</evidence>
<evidence type="ECO:0000256" key="2">
    <source>
        <dbReference type="PROSITE-ProRule" id="PRU00335"/>
    </source>
</evidence>
<dbReference type="Proteomes" id="UP000254978">
    <property type="component" value="Unassembled WGS sequence"/>
</dbReference>
<feature type="domain" description="HTH tetR-type" evidence="5">
    <location>
        <begin position="70"/>
        <end position="130"/>
    </location>
</feature>
<keyword evidence="1 2" id="KW-0238">DNA-binding</keyword>
<dbReference type="Pfam" id="PF00440">
    <property type="entry name" value="TetR_N"/>
    <property type="match status" value="1"/>
</dbReference>
<feature type="DNA-binding region" description="H-T-H motif" evidence="2">
    <location>
        <begin position="93"/>
        <end position="112"/>
    </location>
</feature>
<evidence type="ECO:0000259" key="5">
    <source>
        <dbReference type="PROSITE" id="PS50977"/>
    </source>
</evidence>
<dbReference type="GO" id="GO:0000976">
    <property type="term" value="F:transcription cis-regulatory region binding"/>
    <property type="evidence" value="ECO:0007669"/>
    <property type="project" value="TreeGrafter"/>
</dbReference>
<organism evidence="6 7">
    <name type="scientific">Mycolicibacterium tokaiense</name>
    <dbReference type="NCBI Taxonomy" id="39695"/>
    <lineage>
        <taxon>Bacteria</taxon>
        <taxon>Bacillati</taxon>
        <taxon>Actinomycetota</taxon>
        <taxon>Actinomycetes</taxon>
        <taxon>Mycobacteriales</taxon>
        <taxon>Mycobacteriaceae</taxon>
        <taxon>Mycolicibacterium</taxon>
    </lineage>
</organism>
<dbReference type="PANTHER" id="PTHR30055:SF237">
    <property type="entry name" value="TRANSCRIPTIONAL REPRESSOR MCE3R"/>
    <property type="match status" value="1"/>
</dbReference>
<protein>
    <submittedName>
        <fullName evidence="6">Transcriptional regulator</fullName>
    </submittedName>
</protein>
<feature type="region of interest" description="Disordered" evidence="3">
    <location>
        <begin position="41"/>
        <end position="60"/>
    </location>
</feature>
<dbReference type="InterPro" id="IPR010982">
    <property type="entry name" value="Lambda_DNA-bd_dom_sf"/>
</dbReference>
<dbReference type="SUPFAM" id="SSF48498">
    <property type="entry name" value="Tetracyclin repressor-like, C-terminal domain"/>
    <property type="match status" value="1"/>
</dbReference>
<accession>A0A378TQV8</accession>
<evidence type="ECO:0000313" key="6">
    <source>
        <dbReference type="EMBL" id="STZ62253.1"/>
    </source>
</evidence>
<dbReference type="InterPro" id="IPR041490">
    <property type="entry name" value="KstR2_TetR_C"/>
</dbReference>
<evidence type="ECO:0000256" key="3">
    <source>
        <dbReference type="SAM" id="MobiDB-lite"/>
    </source>
</evidence>
<dbReference type="PRINTS" id="PR00455">
    <property type="entry name" value="HTHTETR"/>
</dbReference>
<dbReference type="PROSITE" id="PS50977">
    <property type="entry name" value="HTH_TETR_2"/>
    <property type="match status" value="1"/>
</dbReference>
<dbReference type="AlphaFoldDB" id="A0A378TQV8"/>
<dbReference type="InterPro" id="IPR036271">
    <property type="entry name" value="Tet_transcr_reg_TetR-rel_C_sf"/>
</dbReference>
<dbReference type="EMBL" id="UGQT01000001">
    <property type="protein sequence ID" value="STZ62253.1"/>
    <property type="molecule type" value="Genomic_DNA"/>
</dbReference>
<dbReference type="InterPro" id="IPR009057">
    <property type="entry name" value="Homeodomain-like_sf"/>
</dbReference>
<dbReference type="GO" id="GO:0003700">
    <property type="term" value="F:DNA-binding transcription factor activity"/>
    <property type="evidence" value="ECO:0007669"/>
    <property type="project" value="TreeGrafter"/>
</dbReference>
<keyword evidence="7" id="KW-1185">Reference proteome</keyword>
<dbReference type="SUPFAM" id="SSF46689">
    <property type="entry name" value="Homeodomain-like"/>
    <property type="match status" value="1"/>
</dbReference>
<gene>
    <name evidence="6" type="primary">kstR_5</name>
    <name evidence="6" type="ORF">NCTC10821_05818</name>
</gene>
<evidence type="ECO:0000313" key="7">
    <source>
        <dbReference type="Proteomes" id="UP000254978"/>
    </source>
</evidence>
<dbReference type="PROSITE" id="PS50943">
    <property type="entry name" value="HTH_CROC1"/>
    <property type="match status" value="1"/>
</dbReference>
<name>A0A378TQV8_9MYCO</name>
<dbReference type="PANTHER" id="PTHR30055">
    <property type="entry name" value="HTH-TYPE TRANSCRIPTIONAL REGULATOR RUTR"/>
    <property type="match status" value="1"/>
</dbReference>
<dbReference type="Gene3D" id="1.10.260.40">
    <property type="entry name" value="lambda repressor-like DNA-binding domains"/>
    <property type="match status" value="1"/>
</dbReference>
<dbReference type="InterPro" id="IPR050109">
    <property type="entry name" value="HTH-type_TetR-like_transc_reg"/>
</dbReference>
<dbReference type="CDD" id="cd00093">
    <property type="entry name" value="HTH_XRE"/>
    <property type="match status" value="1"/>
</dbReference>
<dbReference type="Pfam" id="PF17932">
    <property type="entry name" value="TetR_C_24"/>
    <property type="match status" value="1"/>
</dbReference>
<sequence>MRELARRMQVSPGTICAVEKGTTGLSLTRLEQFADALGTTPTELLQPGRNTPATAPADTAGAAHWRSFPPMDLDAVTAAAIATFVDTGYHGSTMRTIAQRAGMSLSGVYHYYPSKQLILVTILDLTMDEVEWRTHGAAAEADEPLRRLQFEVEALALFHTLRADLAFIGSSEMRSLEQPDRTRIAGRRSAIQHLIDRDIRAAIAEGSALCSTPLETGRAISTMCTSLPQWFDTSGPTSAQEIAERYAQMALQMIGASG</sequence>
<dbReference type="InterPro" id="IPR001647">
    <property type="entry name" value="HTH_TetR"/>
</dbReference>
<dbReference type="Pfam" id="PF01381">
    <property type="entry name" value="HTH_3"/>
    <property type="match status" value="1"/>
</dbReference>
<feature type="domain" description="HTH cro/C1-type" evidence="4">
    <location>
        <begin position="1"/>
        <end position="44"/>
    </location>
</feature>